<name>A0AAE1KQG0_PETCI</name>
<dbReference type="EMBL" id="JAWQEG010001361">
    <property type="protein sequence ID" value="KAK3880028.1"/>
    <property type="molecule type" value="Genomic_DNA"/>
</dbReference>
<evidence type="ECO:0000313" key="2">
    <source>
        <dbReference type="EMBL" id="KAK3880028.1"/>
    </source>
</evidence>
<evidence type="ECO:0000313" key="3">
    <source>
        <dbReference type="Proteomes" id="UP001286313"/>
    </source>
</evidence>
<keyword evidence="3" id="KW-1185">Reference proteome</keyword>
<gene>
    <name evidence="2" type="ORF">Pcinc_015453</name>
</gene>
<keyword evidence="1" id="KW-1133">Transmembrane helix</keyword>
<accession>A0AAE1KQG0</accession>
<feature type="transmembrane region" description="Helical" evidence="1">
    <location>
        <begin position="38"/>
        <end position="58"/>
    </location>
</feature>
<evidence type="ECO:0000256" key="1">
    <source>
        <dbReference type="SAM" id="Phobius"/>
    </source>
</evidence>
<reference evidence="2" key="1">
    <citation type="submission" date="2023-10" db="EMBL/GenBank/DDBJ databases">
        <title>Genome assemblies of two species of porcelain crab, Petrolisthes cinctipes and Petrolisthes manimaculis (Anomura: Porcellanidae).</title>
        <authorList>
            <person name="Angst P."/>
        </authorList>
    </citation>
    <scope>NUCLEOTIDE SEQUENCE</scope>
    <source>
        <strain evidence="2">PB745_01</strain>
        <tissue evidence="2">Gill</tissue>
    </source>
</reference>
<keyword evidence="1" id="KW-0812">Transmembrane</keyword>
<dbReference type="Proteomes" id="UP001286313">
    <property type="component" value="Unassembled WGS sequence"/>
</dbReference>
<organism evidence="2 3">
    <name type="scientific">Petrolisthes cinctipes</name>
    <name type="common">Flat porcelain crab</name>
    <dbReference type="NCBI Taxonomy" id="88211"/>
    <lineage>
        <taxon>Eukaryota</taxon>
        <taxon>Metazoa</taxon>
        <taxon>Ecdysozoa</taxon>
        <taxon>Arthropoda</taxon>
        <taxon>Crustacea</taxon>
        <taxon>Multicrustacea</taxon>
        <taxon>Malacostraca</taxon>
        <taxon>Eumalacostraca</taxon>
        <taxon>Eucarida</taxon>
        <taxon>Decapoda</taxon>
        <taxon>Pleocyemata</taxon>
        <taxon>Anomura</taxon>
        <taxon>Galatheoidea</taxon>
        <taxon>Porcellanidae</taxon>
        <taxon>Petrolisthes</taxon>
    </lineage>
</organism>
<comment type="caution">
    <text evidence="2">The sequence shown here is derived from an EMBL/GenBank/DDBJ whole genome shotgun (WGS) entry which is preliminary data.</text>
</comment>
<keyword evidence="1" id="KW-0472">Membrane</keyword>
<dbReference type="AlphaFoldDB" id="A0AAE1KQG0"/>
<sequence length="133" mass="14662">MEIQSWGLRVGRTQALSSLELRRDKTHTPSHRRTTSHIFSIAFWMMAHLLVVITNFTLTYNHHPPSLSPTTSPNTTTTNSSSSISLIGSHTTYQSPVTSSTFTHDPLILPTPIPTTWSTSLSSPAAALCPTFR</sequence>
<protein>
    <submittedName>
        <fullName evidence="2">Uncharacterized protein</fullName>
    </submittedName>
</protein>
<proteinExistence type="predicted"/>